<feature type="compositionally biased region" description="Low complexity" evidence="1">
    <location>
        <begin position="1"/>
        <end position="21"/>
    </location>
</feature>
<protein>
    <submittedName>
        <fullName evidence="2">Uncharacterized protein</fullName>
    </submittedName>
</protein>
<dbReference type="Proteomes" id="UP000558488">
    <property type="component" value="Unassembled WGS sequence"/>
</dbReference>
<feature type="compositionally biased region" description="Basic and acidic residues" evidence="1">
    <location>
        <begin position="71"/>
        <end position="87"/>
    </location>
</feature>
<evidence type="ECO:0000256" key="1">
    <source>
        <dbReference type="SAM" id="MobiDB-lite"/>
    </source>
</evidence>
<evidence type="ECO:0000313" key="2">
    <source>
        <dbReference type="EMBL" id="KAF6343002.1"/>
    </source>
</evidence>
<evidence type="ECO:0000313" key="3">
    <source>
        <dbReference type="Proteomes" id="UP000558488"/>
    </source>
</evidence>
<gene>
    <name evidence="2" type="ORF">mPipKuh1_010733</name>
</gene>
<organism evidence="2 3">
    <name type="scientific">Pipistrellus kuhlii</name>
    <name type="common">Kuhl's pipistrelle</name>
    <dbReference type="NCBI Taxonomy" id="59472"/>
    <lineage>
        <taxon>Eukaryota</taxon>
        <taxon>Metazoa</taxon>
        <taxon>Chordata</taxon>
        <taxon>Craniata</taxon>
        <taxon>Vertebrata</taxon>
        <taxon>Euteleostomi</taxon>
        <taxon>Mammalia</taxon>
        <taxon>Eutheria</taxon>
        <taxon>Laurasiatheria</taxon>
        <taxon>Chiroptera</taxon>
        <taxon>Yangochiroptera</taxon>
        <taxon>Vespertilionidae</taxon>
        <taxon>Pipistrellus</taxon>
    </lineage>
</organism>
<keyword evidence="3" id="KW-1185">Reference proteome</keyword>
<sequence>MPGRAGPPRLLPGLPARRAGGSVRSPAGGQSHKEEEEAGRDQGSALPARGRKPLERGAAQNSQPSTRHYRRSGDIKREDGAKDYRMHERPRHQRTSARAIVQGSCSRAPKKPSPFQFKVRLLSKAQINKPRSIVSRGVKKPVFLPFSVPVAG</sequence>
<feature type="region of interest" description="Disordered" evidence="1">
    <location>
        <begin position="1"/>
        <end position="112"/>
    </location>
</feature>
<proteinExistence type="predicted"/>
<reference evidence="2 3" key="1">
    <citation type="journal article" date="2020" name="Nature">
        <title>Six reference-quality genomes reveal evolution of bat adaptations.</title>
        <authorList>
            <person name="Jebb D."/>
            <person name="Huang Z."/>
            <person name="Pippel M."/>
            <person name="Hughes G.M."/>
            <person name="Lavrichenko K."/>
            <person name="Devanna P."/>
            <person name="Winkler S."/>
            <person name="Jermiin L.S."/>
            <person name="Skirmuntt E.C."/>
            <person name="Katzourakis A."/>
            <person name="Burkitt-Gray L."/>
            <person name="Ray D.A."/>
            <person name="Sullivan K.A.M."/>
            <person name="Roscito J.G."/>
            <person name="Kirilenko B.M."/>
            <person name="Davalos L.M."/>
            <person name="Corthals A.P."/>
            <person name="Power M.L."/>
            <person name="Jones G."/>
            <person name="Ransome R.D."/>
            <person name="Dechmann D.K.N."/>
            <person name="Locatelli A.G."/>
            <person name="Puechmaille S.J."/>
            <person name="Fedrigo O."/>
            <person name="Jarvis E.D."/>
            <person name="Hiller M."/>
            <person name="Vernes S.C."/>
            <person name="Myers E.W."/>
            <person name="Teeling E.C."/>
        </authorList>
    </citation>
    <scope>NUCLEOTIDE SEQUENCE [LARGE SCALE GENOMIC DNA]</scope>
    <source>
        <strain evidence="2">MPipKuh1</strain>
        <tissue evidence="2">Flight muscle</tissue>
    </source>
</reference>
<comment type="caution">
    <text evidence="2">The sequence shown here is derived from an EMBL/GenBank/DDBJ whole genome shotgun (WGS) entry which is preliminary data.</text>
</comment>
<dbReference type="EMBL" id="JACAGB010000009">
    <property type="protein sequence ID" value="KAF6343002.1"/>
    <property type="molecule type" value="Genomic_DNA"/>
</dbReference>
<accession>A0A7J7X084</accession>
<dbReference type="AlphaFoldDB" id="A0A7J7X084"/>
<name>A0A7J7X084_PIPKU</name>